<evidence type="ECO:0000256" key="6">
    <source>
        <dbReference type="SAM" id="Phobius"/>
    </source>
</evidence>
<dbReference type="PROSITE" id="PS50850">
    <property type="entry name" value="MFS"/>
    <property type="match status" value="1"/>
</dbReference>
<keyword evidence="5 6" id="KW-0472">Membrane</keyword>
<protein>
    <submittedName>
        <fullName evidence="8">MFS transporter</fullName>
    </submittedName>
</protein>
<feature type="transmembrane region" description="Helical" evidence="6">
    <location>
        <begin position="100"/>
        <end position="121"/>
    </location>
</feature>
<dbReference type="InterPro" id="IPR011701">
    <property type="entry name" value="MFS"/>
</dbReference>
<dbReference type="EMBL" id="BOML01000058">
    <property type="protein sequence ID" value="GIE05781.1"/>
    <property type="molecule type" value="Genomic_DNA"/>
</dbReference>
<sequence>MVTFNRPALTVLGASAFCYVTAETLPVGLLPQIAGGLSVDESDVGLLLTSYAVVAAVSTIPLTALTMRVPRHTLIAITMVIFVVSQAAATFAPTFLTLGLTRLICALAHGVFWSILGPITARLAPPGQAGRATAMVFIGNSLAIVGGVPLGTAIGQWLGWRVAIGVTAAAGAICVLLLARVLPKLDPLPHDRETRVGAQLRASIAIIREPRVAMLCAITLLLVIGHFAAYTYIAPLARRDGDLQGAGLSALLLGYGATALVASYAVGRFVDRRPGPALTVLLAVMAVSVAALAPVLGTVPTVVATLLWGGAFCAIPVCFASAVLRIAPRARDAASAVQVVSFQIGIGGGAFVGERLTSAGHLGTLPVLAAALAVVTLILVIAARTVFPRRLDDADHHRAEAELAGVPVH</sequence>
<dbReference type="SUPFAM" id="SSF103473">
    <property type="entry name" value="MFS general substrate transporter"/>
    <property type="match status" value="1"/>
</dbReference>
<evidence type="ECO:0000256" key="2">
    <source>
        <dbReference type="ARBA" id="ARBA00022475"/>
    </source>
</evidence>
<feature type="transmembrane region" description="Helical" evidence="6">
    <location>
        <begin position="245"/>
        <end position="266"/>
    </location>
</feature>
<feature type="transmembrane region" description="Helical" evidence="6">
    <location>
        <begin position="336"/>
        <end position="353"/>
    </location>
</feature>
<proteinExistence type="predicted"/>
<dbReference type="PANTHER" id="PTHR43124">
    <property type="entry name" value="PURINE EFFLUX PUMP PBUE"/>
    <property type="match status" value="1"/>
</dbReference>
<dbReference type="Pfam" id="PF07690">
    <property type="entry name" value="MFS_1"/>
    <property type="match status" value="1"/>
</dbReference>
<feature type="transmembrane region" description="Helical" evidence="6">
    <location>
        <begin position="365"/>
        <end position="387"/>
    </location>
</feature>
<dbReference type="PANTHER" id="PTHR43124:SF3">
    <property type="entry name" value="CHLORAMPHENICOL EFFLUX PUMP RV0191"/>
    <property type="match status" value="1"/>
</dbReference>
<evidence type="ECO:0000256" key="3">
    <source>
        <dbReference type="ARBA" id="ARBA00022692"/>
    </source>
</evidence>
<keyword evidence="3 6" id="KW-0812">Transmembrane</keyword>
<feature type="domain" description="Major facilitator superfamily (MFS) profile" evidence="7">
    <location>
        <begin position="1"/>
        <end position="388"/>
    </location>
</feature>
<dbReference type="RefSeq" id="WP_203733672.1">
    <property type="nucleotide sequence ID" value="NZ_BOML01000058.1"/>
</dbReference>
<evidence type="ECO:0000256" key="5">
    <source>
        <dbReference type="ARBA" id="ARBA00023136"/>
    </source>
</evidence>
<evidence type="ECO:0000256" key="4">
    <source>
        <dbReference type="ARBA" id="ARBA00022989"/>
    </source>
</evidence>
<keyword evidence="4 6" id="KW-1133">Transmembrane helix</keyword>
<keyword evidence="2" id="KW-1003">Cell membrane</keyword>
<feature type="transmembrane region" description="Helical" evidence="6">
    <location>
        <begin position="160"/>
        <end position="182"/>
    </location>
</feature>
<evidence type="ECO:0000259" key="7">
    <source>
        <dbReference type="PROSITE" id="PS50850"/>
    </source>
</evidence>
<feature type="transmembrane region" description="Helical" evidence="6">
    <location>
        <begin position="74"/>
        <end position="94"/>
    </location>
</feature>
<gene>
    <name evidence="8" type="ORF">Adu01nite_71310</name>
</gene>
<organism evidence="8 9">
    <name type="scientific">Paractinoplanes durhamensis</name>
    <dbReference type="NCBI Taxonomy" id="113563"/>
    <lineage>
        <taxon>Bacteria</taxon>
        <taxon>Bacillati</taxon>
        <taxon>Actinomycetota</taxon>
        <taxon>Actinomycetes</taxon>
        <taxon>Micromonosporales</taxon>
        <taxon>Micromonosporaceae</taxon>
        <taxon>Paractinoplanes</taxon>
    </lineage>
</organism>
<dbReference type="Proteomes" id="UP000637628">
    <property type="component" value="Unassembled WGS sequence"/>
</dbReference>
<keyword evidence="9" id="KW-1185">Reference proteome</keyword>
<dbReference type="CDD" id="cd17324">
    <property type="entry name" value="MFS_NepI_like"/>
    <property type="match status" value="1"/>
</dbReference>
<dbReference type="InterPro" id="IPR050189">
    <property type="entry name" value="MFS_Efflux_Transporters"/>
</dbReference>
<reference evidence="8 9" key="1">
    <citation type="submission" date="2021-01" db="EMBL/GenBank/DDBJ databases">
        <title>Whole genome shotgun sequence of Actinoplanes durhamensis NBRC 14914.</title>
        <authorList>
            <person name="Komaki H."/>
            <person name="Tamura T."/>
        </authorList>
    </citation>
    <scope>NUCLEOTIDE SEQUENCE [LARGE SCALE GENOMIC DNA]</scope>
    <source>
        <strain evidence="8 9">NBRC 14914</strain>
    </source>
</reference>
<feature type="transmembrane region" description="Helical" evidence="6">
    <location>
        <begin position="212"/>
        <end position="233"/>
    </location>
</feature>
<dbReference type="InterPro" id="IPR020846">
    <property type="entry name" value="MFS_dom"/>
</dbReference>
<comment type="subcellular location">
    <subcellularLocation>
        <location evidence="1">Cell membrane</location>
        <topology evidence="1">Multi-pass membrane protein</topology>
    </subcellularLocation>
</comment>
<name>A0ABQ3Z7P0_9ACTN</name>
<accession>A0ABQ3Z7P0</accession>
<feature type="transmembrane region" description="Helical" evidence="6">
    <location>
        <begin position="46"/>
        <end position="67"/>
    </location>
</feature>
<feature type="transmembrane region" description="Helical" evidence="6">
    <location>
        <begin position="278"/>
        <end position="296"/>
    </location>
</feature>
<feature type="transmembrane region" description="Helical" evidence="6">
    <location>
        <begin position="302"/>
        <end position="324"/>
    </location>
</feature>
<dbReference type="InterPro" id="IPR036259">
    <property type="entry name" value="MFS_trans_sf"/>
</dbReference>
<feature type="transmembrane region" description="Helical" evidence="6">
    <location>
        <begin position="133"/>
        <end position="154"/>
    </location>
</feature>
<evidence type="ECO:0000313" key="9">
    <source>
        <dbReference type="Proteomes" id="UP000637628"/>
    </source>
</evidence>
<evidence type="ECO:0000313" key="8">
    <source>
        <dbReference type="EMBL" id="GIE05781.1"/>
    </source>
</evidence>
<evidence type="ECO:0000256" key="1">
    <source>
        <dbReference type="ARBA" id="ARBA00004651"/>
    </source>
</evidence>
<comment type="caution">
    <text evidence="8">The sequence shown here is derived from an EMBL/GenBank/DDBJ whole genome shotgun (WGS) entry which is preliminary data.</text>
</comment>
<dbReference type="Gene3D" id="1.20.1250.20">
    <property type="entry name" value="MFS general substrate transporter like domains"/>
    <property type="match status" value="1"/>
</dbReference>